<evidence type="ECO:0000256" key="1">
    <source>
        <dbReference type="SAM" id="Phobius"/>
    </source>
</evidence>
<feature type="transmembrane region" description="Helical" evidence="1">
    <location>
        <begin position="111"/>
        <end position="128"/>
    </location>
</feature>
<reference evidence="2 3" key="1">
    <citation type="journal article" date="2015" name="Genome Biol. Evol.">
        <title>The genome of winter moth (Operophtera brumata) provides a genomic perspective on sexual dimorphism and phenology.</title>
        <authorList>
            <person name="Derks M.F."/>
            <person name="Smit S."/>
            <person name="Salis L."/>
            <person name="Schijlen E."/>
            <person name="Bossers A."/>
            <person name="Mateman C."/>
            <person name="Pijl A.S."/>
            <person name="de Ridder D."/>
            <person name="Groenen M.A."/>
            <person name="Visser M.E."/>
            <person name="Megens H.J."/>
        </authorList>
    </citation>
    <scope>NUCLEOTIDE SEQUENCE [LARGE SCALE GENOMIC DNA]</scope>
    <source>
        <strain evidence="2">WM2013NL</strain>
        <tissue evidence="2">Head and thorax</tissue>
    </source>
</reference>
<dbReference type="AlphaFoldDB" id="A0A0L7L2I6"/>
<sequence>MADDAAGPSGMNLGGVISEKLSDTIKNMDIMTVLQKMVATTPEDEESEEIRQKLQGVLAQFNSLSDDEKETFTAKIKEGLASKISARLQDPNSMDLSGLEEAIGTAIMNQIYMVAAAILFFIIIIGMFF</sequence>
<proteinExistence type="predicted"/>
<keyword evidence="1" id="KW-1133">Transmembrane helix</keyword>
<gene>
    <name evidence="2" type="ORF">OBRU01_16498</name>
</gene>
<keyword evidence="1" id="KW-0812">Transmembrane</keyword>
<dbReference type="Proteomes" id="UP000037510">
    <property type="component" value="Unassembled WGS sequence"/>
</dbReference>
<accession>A0A0L7L2I6</accession>
<evidence type="ECO:0000313" key="2">
    <source>
        <dbReference type="EMBL" id="KOB69652.1"/>
    </source>
</evidence>
<comment type="caution">
    <text evidence="2">The sequence shown here is derived from an EMBL/GenBank/DDBJ whole genome shotgun (WGS) entry which is preliminary data.</text>
</comment>
<evidence type="ECO:0000313" key="3">
    <source>
        <dbReference type="Proteomes" id="UP000037510"/>
    </source>
</evidence>
<keyword evidence="1" id="KW-0472">Membrane</keyword>
<name>A0A0L7L2I6_OPEBR</name>
<protein>
    <submittedName>
        <fullName evidence="2">Uncharacterized protein</fullName>
    </submittedName>
</protein>
<keyword evidence="3" id="KW-1185">Reference proteome</keyword>
<organism evidence="2 3">
    <name type="scientific">Operophtera brumata</name>
    <name type="common">Winter moth</name>
    <name type="synonym">Phalaena brumata</name>
    <dbReference type="NCBI Taxonomy" id="104452"/>
    <lineage>
        <taxon>Eukaryota</taxon>
        <taxon>Metazoa</taxon>
        <taxon>Ecdysozoa</taxon>
        <taxon>Arthropoda</taxon>
        <taxon>Hexapoda</taxon>
        <taxon>Insecta</taxon>
        <taxon>Pterygota</taxon>
        <taxon>Neoptera</taxon>
        <taxon>Endopterygota</taxon>
        <taxon>Lepidoptera</taxon>
        <taxon>Glossata</taxon>
        <taxon>Ditrysia</taxon>
        <taxon>Geometroidea</taxon>
        <taxon>Geometridae</taxon>
        <taxon>Larentiinae</taxon>
        <taxon>Operophtera</taxon>
    </lineage>
</organism>
<dbReference type="EMBL" id="JTDY01003375">
    <property type="protein sequence ID" value="KOB69652.1"/>
    <property type="molecule type" value="Genomic_DNA"/>
</dbReference>